<gene>
    <name evidence="2" type="ORF">SMD44_07167</name>
</gene>
<sequence length="167" mass="18550">MIDPNADPFAEHSPWETAEPIALAAPRGESPPADHNVKGGVEPGLISSAPKPRSAIRYEWERALWNCPDVPGKYKHVLAAASFFATFDTGRDLRAPQELIAETSGASLSTVGRAIKYGRENGWLWVEHKSKGKGDCDVHWLTIPRHEHGHSFTDMKARAREYDHTSR</sequence>
<dbReference type="Proteomes" id="UP000195880">
    <property type="component" value="Chromosome"/>
</dbReference>
<dbReference type="OrthoDB" id="9867935at2"/>
<name>A0A1Z1WML2_9ACTN</name>
<reference evidence="2 3" key="1">
    <citation type="submission" date="2017-05" db="EMBL/GenBank/DDBJ databases">
        <title>Streptomyces alboflavus Genome sequencing and assembly.</title>
        <authorList>
            <person name="Wang Y."/>
            <person name="Du B."/>
            <person name="Ding Y."/>
            <person name="Liu H."/>
            <person name="Hou Q."/>
            <person name="Liu K."/>
            <person name="Wang C."/>
            <person name="Yao L."/>
        </authorList>
    </citation>
    <scope>NUCLEOTIDE SEQUENCE [LARGE SCALE GENOMIC DNA]</scope>
    <source>
        <strain evidence="2 3">MDJK44</strain>
    </source>
</reference>
<protein>
    <recommendedName>
        <fullName evidence="4">Helix-turn-helix domain-containing protein</fullName>
    </recommendedName>
</protein>
<evidence type="ECO:0000256" key="1">
    <source>
        <dbReference type="SAM" id="MobiDB-lite"/>
    </source>
</evidence>
<evidence type="ECO:0000313" key="2">
    <source>
        <dbReference type="EMBL" id="ARX87685.1"/>
    </source>
</evidence>
<accession>A0A1Z1WML2</accession>
<feature type="region of interest" description="Disordered" evidence="1">
    <location>
        <begin position="1"/>
        <end position="33"/>
    </location>
</feature>
<dbReference type="AlphaFoldDB" id="A0A1Z1WML2"/>
<organism evidence="2 3">
    <name type="scientific">Streptomyces alboflavus</name>
    <dbReference type="NCBI Taxonomy" id="67267"/>
    <lineage>
        <taxon>Bacteria</taxon>
        <taxon>Bacillati</taxon>
        <taxon>Actinomycetota</taxon>
        <taxon>Actinomycetes</taxon>
        <taxon>Kitasatosporales</taxon>
        <taxon>Streptomycetaceae</taxon>
        <taxon>Streptomyces</taxon>
    </lineage>
</organism>
<proteinExistence type="predicted"/>
<evidence type="ECO:0000313" key="3">
    <source>
        <dbReference type="Proteomes" id="UP000195880"/>
    </source>
</evidence>
<evidence type="ECO:0008006" key="4">
    <source>
        <dbReference type="Google" id="ProtNLM"/>
    </source>
</evidence>
<dbReference type="EMBL" id="CP021748">
    <property type="protein sequence ID" value="ARX87685.1"/>
    <property type="molecule type" value="Genomic_DNA"/>
</dbReference>
<dbReference type="RefSeq" id="WP_087886501.1">
    <property type="nucleotide sequence ID" value="NZ_CP021748.1"/>
</dbReference>
<dbReference type="KEGG" id="salf:SMD44_07167"/>
<keyword evidence="3" id="KW-1185">Reference proteome</keyword>